<dbReference type="PRINTS" id="PR00182">
    <property type="entry name" value="ECOLNEIPORIN"/>
</dbReference>
<dbReference type="InterPro" id="IPR050298">
    <property type="entry name" value="Gram-neg_bact_OMP"/>
</dbReference>
<dbReference type="EMBL" id="FMSH01000261">
    <property type="protein sequence ID" value="SCU76684.1"/>
    <property type="molecule type" value="Genomic_DNA"/>
</dbReference>
<comment type="subunit">
    <text evidence="2">Homotrimer.</text>
</comment>
<dbReference type="RefSeq" id="WP_340526343.1">
    <property type="nucleotide sequence ID" value="NZ_FMSH01000261.1"/>
</dbReference>
<dbReference type="GO" id="GO:0015288">
    <property type="term" value="F:porin activity"/>
    <property type="evidence" value="ECO:0007669"/>
    <property type="project" value="UniProtKB-KW"/>
</dbReference>
<dbReference type="InterPro" id="IPR033900">
    <property type="entry name" value="Gram_neg_porin_domain"/>
</dbReference>
<dbReference type="PANTHER" id="PTHR34501:SF9">
    <property type="entry name" value="MAJOR OUTER MEMBRANE PROTEIN P.IA"/>
    <property type="match status" value="1"/>
</dbReference>
<dbReference type="AlphaFoldDB" id="A0A1K0JC27"/>
<dbReference type="PANTHER" id="PTHR34501">
    <property type="entry name" value="PROTEIN YDDL-RELATED"/>
    <property type="match status" value="1"/>
</dbReference>
<evidence type="ECO:0000256" key="11">
    <source>
        <dbReference type="SAM" id="SignalP"/>
    </source>
</evidence>
<feature type="chain" id="PRO_5012678978" evidence="11">
    <location>
        <begin position="21"/>
        <end position="380"/>
    </location>
</feature>
<feature type="signal peptide" evidence="11">
    <location>
        <begin position="1"/>
        <end position="20"/>
    </location>
</feature>
<evidence type="ECO:0000256" key="3">
    <source>
        <dbReference type="ARBA" id="ARBA00022448"/>
    </source>
</evidence>
<organism evidence="13">
    <name type="scientific">Cupriavidus necator</name>
    <name type="common">Alcaligenes eutrophus</name>
    <name type="synonym">Ralstonia eutropha</name>
    <dbReference type="NCBI Taxonomy" id="106590"/>
    <lineage>
        <taxon>Bacteria</taxon>
        <taxon>Pseudomonadati</taxon>
        <taxon>Pseudomonadota</taxon>
        <taxon>Betaproteobacteria</taxon>
        <taxon>Burkholderiales</taxon>
        <taxon>Burkholderiaceae</taxon>
        <taxon>Cupriavidus</taxon>
    </lineage>
</organism>
<evidence type="ECO:0000256" key="5">
    <source>
        <dbReference type="ARBA" id="ARBA00022692"/>
    </source>
</evidence>
<keyword evidence="8" id="KW-0626">Porin</keyword>
<dbReference type="InterPro" id="IPR023614">
    <property type="entry name" value="Porin_dom_sf"/>
</dbReference>
<evidence type="ECO:0000256" key="2">
    <source>
        <dbReference type="ARBA" id="ARBA00011233"/>
    </source>
</evidence>
<comment type="subcellular location">
    <subcellularLocation>
        <location evidence="1">Cell outer membrane</location>
        <topology evidence="1">Multi-pass membrane protein</topology>
    </subcellularLocation>
</comment>
<evidence type="ECO:0000313" key="13">
    <source>
        <dbReference type="EMBL" id="SCU76684.1"/>
    </source>
</evidence>
<reference evidence="13" key="1">
    <citation type="submission" date="2016-09" db="EMBL/GenBank/DDBJ databases">
        <authorList>
            <person name="Capua I."/>
            <person name="De Benedictis P."/>
            <person name="Joannis T."/>
            <person name="Lombin L.H."/>
            <person name="Cattoli G."/>
        </authorList>
    </citation>
    <scope>NUCLEOTIDE SEQUENCE</scope>
    <source>
        <strain evidence="13">B9</strain>
    </source>
</reference>
<evidence type="ECO:0000256" key="8">
    <source>
        <dbReference type="ARBA" id="ARBA00023114"/>
    </source>
</evidence>
<dbReference type="GO" id="GO:0046930">
    <property type="term" value="C:pore complex"/>
    <property type="evidence" value="ECO:0007669"/>
    <property type="project" value="UniProtKB-KW"/>
</dbReference>
<evidence type="ECO:0000256" key="10">
    <source>
        <dbReference type="ARBA" id="ARBA00023237"/>
    </source>
</evidence>
<keyword evidence="6 11" id="KW-0732">Signal</keyword>
<keyword evidence="9" id="KW-0472">Membrane</keyword>
<dbReference type="GO" id="GO:0034220">
    <property type="term" value="P:monoatomic ion transmembrane transport"/>
    <property type="evidence" value="ECO:0007669"/>
    <property type="project" value="InterPro"/>
</dbReference>
<evidence type="ECO:0000256" key="4">
    <source>
        <dbReference type="ARBA" id="ARBA00022452"/>
    </source>
</evidence>
<evidence type="ECO:0000256" key="7">
    <source>
        <dbReference type="ARBA" id="ARBA00023065"/>
    </source>
</evidence>
<evidence type="ECO:0000256" key="1">
    <source>
        <dbReference type="ARBA" id="ARBA00004571"/>
    </source>
</evidence>
<dbReference type="SUPFAM" id="SSF56935">
    <property type="entry name" value="Porins"/>
    <property type="match status" value="1"/>
</dbReference>
<keyword evidence="4" id="KW-1134">Transmembrane beta strand</keyword>
<evidence type="ECO:0000256" key="9">
    <source>
        <dbReference type="ARBA" id="ARBA00023136"/>
    </source>
</evidence>
<dbReference type="Pfam" id="PF13609">
    <property type="entry name" value="Porin_4"/>
    <property type="match status" value="1"/>
</dbReference>
<evidence type="ECO:0000256" key="6">
    <source>
        <dbReference type="ARBA" id="ARBA00022729"/>
    </source>
</evidence>
<accession>A0A1K0JC27</accession>
<dbReference type="GO" id="GO:0009279">
    <property type="term" value="C:cell outer membrane"/>
    <property type="evidence" value="ECO:0007669"/>
    <property type="project" value="UniProtKB-SubCell"/>
</dbReference>
<gene>
    <name evidence="13" type="ORF">CNECB9_3330004</name>
</gene>
<keyword evidence="7" id="KW-0406">Ion transport</keyword>
<evidence type="ECO:0000259" key="12">
    <source>
        <dbReference type="Pfam" id="PF13609"/>
    </source>
</evidence>
<dbReference type="PRINTS" id="PR00184">
    <property type="entry name" value="NEISSPPORIN"/>
</dbReference>
<name>A0A1K0JC27_CUPNE</name>
<dbReference type="CDD" id="cd00342">
    <property type="entry name" value="gram_neg_porins"/>
    <property type="match status" value="1"/>
</dbReference>
<dbReference type="InterPro" id="IPR001702">
    <property type="entry name" value="Porin_Gram-ve"/>
</dbReference>
<proteinExistence type="predicted"/>
<keyword evidence="10" id="KW-0998">Cell outer membrane</keyword>
<keyword evidence="3" id="KW-0813">Transport</keyword>
<protein>
    <submittedName>
        <fullName evidence="13">Outer membrane protein</fullName>
    </submittedName>
</protein>
<keyword evidence="5" id="KW-0812">Transmembrane</keyword>
<dbReference type="Gene3D" id="2.40.160.10">
    <property type="entry name" value="Porin"/>
    <property type="match status" value="1"/>
</dbReference>
<dbReference type="InterPro" id="IPR002299">
    <property type="entry name" value="Porin_Neis"/>
</dbReference>
<sequence>MKRSQASLAALTLFSGAAYSQSNVTLYGVLDANIEYVSNISQTSTTMNPATGQVNAGPAENKIGLSSGALSAARWGLRGAEDLGGGMQAVFSLENGFGVDDGKLKQGGRLFGRQAFVGLKSGLGTITFGRQMTALSTALGNYSPTAFAYQYEPVDVMTGVNYRSDNTVKYVGTFGGLTAAAHWTFGNGAAGAGEVPGQFRRDSGYGAGLSYDSGPFGVSLAYDQYDPTINAATGASGKFRKAASAVKYSFKRGVVMAGYRWEKNLFPDDSTTLRDDFWWIGGNYEVLPALTLTLAYYYQNMKTLKLVPTTPTTNPANPWQVSFMADYNLSKRTDIYLTAAYAKNAGLALHNATLGFANIYALGQGKNSMTGVAVGLRHKF</sequence>
<feature type="domain" description="Porin" evidence="12">
    <location>
        <begin position="8"/>
        <end position="345"/>
    </location>
</feature>